<sequence>MKIGKTISLKNKFMRKLILILALASIKPLGKTKKIKKKLKRNELSDESTLDHTMDSYENILEYQKEQGEASSTDIAADADLVNDLKKHPQELLPKKIEPNKKVPIPKSQEEIDLRKEQLSDATSKINKALGLSNEVGSISDLSIWERLYEYIKSNVEDLTVDGRIGITLHTRYFLCSYIIMFIPGNFVIVIPKILFSLIPTDFLKNNVIGNALREIKLFFDFVKNKSKNQFIIGFTLGLATDFVEDFEFILEIPNKMFSDPMSIIDKFLKFELRSDGFADYKEKYNKKTI</sequence>
<evidence type="ECO:0000313" key="1">
    <source>
        <dbReference type="EMBL" id="EJW02419.1"/>
    </source>
</evidence>
<dbReference type="InParanoid" id="J9D4D8"/>
<dbReference type="EMBL" id="AFBI03000072">
    <property type="protein sequence ID" value="EJW02419.1"/>
    <property type="molecule type" value="Genomic_DNA"/>
</dbReference>
<reference evidence="2" key="2">
    <citation type="submission" date="2015-07" db="EMBL/GenBank/DDBJ databases">
        <title>Contrasting host-pathogen interactions and genome evolution in two generalist and specialist microsporidian pathogens of mosquitoes.</title>
        <authorList>
            <consortium name="The Broad Institute Genomics Platform"/>
            <consortium name="The Broad Institute Genome Sequencing Center for Infectious Disease"/>
            <person name="Cuomo C.A."/>
            <person name="Sanscrainte N.D."/>
            <person name="Goldberg J.M."/>
            <person name="Heiman D."/>
            <person name="Young S."/>
            <person name="Zeng Q."/>
            <person name="Becnel J.J."/>
            <person name="Birren B.W."/>
        </authorList>
    </citation>
    <scope>NUCLEOTIDE SEQUENCE [LARGE SCALE GENOMIC DNA]</scope>
    <source>
        <strain evidence="2">USNM 41457</strain>
    </source>
</reference>
<dbReference type="VEuPathDB" id="MicrosporidiaDB:EDEG_03161"/>
<protein>
    <submittedName>
        <fullName evidence="1">Uncharacterized protein</fullName>
    </submittedName>
</protein>
<dbReference type="AlphaFoldDB" id="J9D4D8"/>
<keyword evidence="2" id="KW-1185">Reference proteome</keyword>
<dbReference type="HOGENOM" id="CLU_081169_0_0_1"/>
<reference evidence="1 2" key="1">
    <citation type="submission" date="2011-08" db="EMBL/GenBank/DDBJ databases">
        <authorList>
            <person name="Liu Z.J."/>
            <person name="Shi F.L."/>
            <person name="Lu J.Q."/>
            <person name="Li M."/>
            <person name="Wang Z.L."/>
        </authorList>
    </citation>
    <scope>NUCLEOTIDE SEQUENCE [LARGE SCALE GENOMIC DNA]</scope>
    <source>
        <strain evidence="1 2">USNM 41457</strain>
    </source>
</reference>
<name>J9D4D8_EDHAE</name>
<dbReference type="OMA" id="EIRYFMC"/>
<evidence type="ECO:0000313" key="2">
    <source>
        <dbReference type="Proteomes" id="UP000003163"/>
    </source>
</evidence>
<comment type="caution">
    <text evidence="1">The sequence shown here is derived from an EMBL/GenBank/DDBJ whole genome shotgun (WGS) entry which is preliminary data.</text>
</comment>
<dbReference type="OrthoDB" id="2190145at2759"/>
<gene>
    <name evidence="1" type="ORF">EDEG_03161</name>
</gene>
<dbReference type="Proteomes" id="UP000003163">
    <property type="component" value="Unassembled WGS sequence"/>
</dbReference>
<proteinExistence type="predicted"/>
<organism evidence="1 2">
    <name type="scientific">Edhazardia aedis (strain USNM 41457)</name>
    <name type="common">Microsporidian parasite</name>
    <dbReference type="NCBI Taxonomy" id="1003232"/>
    <lineage>
        <taxon>Eukaryota</taxon>
        <taxon>Fungi</taxon>
        <taxon>Fungi incertae sedis</taxon>
        <taxon>Microsporidia</taxon>
        <taxon>Edhazardia</taxon>
    </lineage>
</organism>
<accession>J9D4D8</accession>